<dbReference type="GO" id="GO:0000981">
    <property type="term" value="F:DNA-binding transcription factor activity, RNA polymerase II-specific"/>
    <property type="evidence" value="ECO:0007669"/>
    <property type="project" value="InterPro"/>
</dbReference>
<dbReference type="Gene3D" id="4.10.240.10">
    <property type="entry name" value="Zn(2)-C6 fungal-type DNA-binding domain"/>
    <property type="match status" value="1"/>
</dbReference>
<dbReference type="Proteomes" id="UP000663843">
    <property type="component" value="Unassembled WGS sequence"/>
</dbReference>
<feature type="domain" description="Zn(2)-C6 fungal-type" evidence="3">
    <location>
        <begin position="14"/>
        <end position="42"/>
    </location>
</feature>
<dbReference type="AlphaFoldDB" id="A0A8H2WPU1"/>
<dbReference type="InterPro" id="IPR021858">
    <property type="entry name" value="Fun_TF"/>
</dbReference>
<evidence type="ECO:0000259" key="3">
    <source>
        <dbReference type="PROSITE" id="PS50048"/>
    </source>
</evidence>
<dbReference type="CDD" id="cd00067">
    <property type="entry name" value="GAL4"/>
    <property type="match status" value="1"/>
</dbReference>
<evidence type="ECO:0000256" key="1">
    <source>
        <dbReference type="ARBA" id="ARBA00004123"/>
    </source>
</evidence>
<sequence>MSTLIVVPKRSTRGCLTCKRRKKKCDEQRPYCQRCVQGDFHCLGYGSSEDDFTTSKAEVGFLHQSLDGSVIRDLIGTSNPAPLDGLNSLEGANAMEQPYSIRTPDQKPRTYPSTIPGGPSIDPFVFEDATSLVMSQFVQLSRELIFRPPLVHFETGLLWRLEHSEFTRWSMYLSARVLKDISNGINGQKYIGWIFRFCQRILESPTSTEPGTAMEGRLGGLHDLTYLGFIISGVSLGYSLFQQSAPAFLRLAALDSGLWSDNSTILISKALLSWYEISRFVAHDTIIALILGIPPLLHYDITSPWGDEQSGRVIEMIYGIPTEVLCLLAKINGWRASRLMGEAAQGQTVWRDIEELLNNGSSAVHHTDDPVKDIARFAVQETWRQVAIIYFYMGMRDVNSADPRVEAAVQQVVQLGSTIALGSALEMHTLIPCVIAGAAARQEKHRASLRSKIICRSSQREITLVLRVSEFAPVLDHLWHGAGADGKPTTWDDYAQSRTVVLPIAC</sequence>
<dbReference type="PROSITE" id="PS00463">
    <property type="entry name" value="ZN2_CY6_FUNGAL_1"/>
    <property type="match status" value="1"/>
</dbReference>
<dbReference type="PROSITE" id="PS50048">
    <property type="entry name" value="ZN2_CY6_FUNGAL_2"/>
    <property type="match status" value="1"/>
</dbReference>
<dbReference type="SMART" id="SM00066">
    <property type="entry name" value="GAL4"/>
    <property type="match status" value="1"/>
</dbReference>
<dbReference type="InterPro" id="IPR036864">
    <property type="entry name" value="Zn2-C6_fun-type_DNA-bd_sf"/>
</dbReference>
<reference evidence="4" key="1">
    <citation type="submission" date="2021-01" db="EMBL/GenBank/DDBJ databases">
        <authorList>
            <person name="Kaushik A."/>
        </authorList>
    </citation>
    <scope>NUCLEOTIDE SEQUENCE</scope>
    <source>
        <strain evidence="4">AG2-2IIIB</strain>
    </source>
</reference>
<comment type="caution">
    <text evidence="4">The sequence shown here is derived from an EMBL/GenBank/DDBJ whole genome shotgun (WGS) entry which is preliminary data.</text>
</comment>
<comment type="subcellular location">
    <subcellularLocation>
        <location evidence="1">Nucleus</location>
    </subcellularLocation>
</comment>
<dbReference type="EMBL" id="CAJMWT010001452">
    <property type="protein sequence ID" value="CAE6402882.1"/>
    <property type="molecule type" value="Genomic_DNA"/>
</dbReference>
<evidence type="ECO:0000313" key="4">
    <source>
        <dbReference type="EMBL" id="CAE6402882.1"/>
    </source>
</evidence>
<gene>
    <name evidence="4" type="ORF">RDB_LOCUS37426</name>
</gene>
<dbReference type="GO" id="GO:0008270">
    <property type="term" value="F:zinc ion binding"/>
    <property type="evidence" value="ECO:0007669"/>
    <property type="project" value="InterPro"/>
</dbReference>
<dbReference type="InterPro" id="IPR001138">
    <property type="entry name" value="Zn2Cys6_DnaBD"/>
</dbReference>
<dbReference type="GO" id="GO:0005634">
    <property type="term" value="C:nucleus"/>
    <property type="evidence" value="ECO:0007669"/>
    <property type="project" value="UniProtKB-SubCell"/>
</dbReference>
<evidence type="ECO:0000313" key="5">
    <source>
        <dbReference type="Proteomes" id="UP000663843"/>
    </source>
</evidence>
<dbReference type="Pfam" id="PF00172">
    <property type="entry name" value="Zn_clus"/>
    <property type="match status" value="1"/>
</dbReference>
<organism evidence="4 5">
    <name type="scientific">Rhizoctonia solani</name>
    <dbReference type="NCBI Taxonomy" id="456999"/>
    <lineage>
        <taxon>Eukaryota</taxon>
        <taxon>Fungi</taxon>
        <taxon>Dikarya</taxon>
        <taxon>Basidiomycota</taxon>
        <taxon>Agaricomycotina</taxon>
        <taxon>Agaricomycetes</taxon>
        <taxon>Cantharellales</taxon>
        <taxon>Ceratobasidiaceae</taxon>
        <taxon>Rhizoctonia</taxon>
    </lineage>
</organism>
<dbReference type="PANTHER" id="PTHR37534:SF46">
    <property type="entry name" value="ZN(II)2CYS6 TRANSCRIPTION FACTOR (EUROFUNG)"/>
    <property type="match status" value="1"/>
</dbReference>
<dbReference type="SUPFAM" id="SSF57701">
    <property type="entry name" value="Zn2/Cys6 DNA-binding domain"/>
    <property type="match status" value="1"/>
</dbReference>
<proteinExistence type="predicted"/>
<evidence type="ECO:0000256" key="2">
    <source>
        <dbReference type="ARBA" id="ARBA00023242"/>
    </source>
</evidence>
<protein>
    <recommendedName>
        <fullName evidence="3">Zn(2)-C6 fungal-type domain-containing protein</fullName>
    </recommendedName>
</protein>
<name>A0A8H2WPU1_9AGAM</name>
<keyword evidence="2" id="KW-0539">Nucleus</keyword>
<accession>A0A8H2WPU1</accession>
<dbReference type="Pfam" id="PF11951">
    <property type="entry name" value="Fungal_trans_2"/>
    <property type="match status" value="1"/>
</dbReference>
<dbReference type="PANTHER" id="PTHR37534">
    <property type="entry name" value="TRANSCRIPTIONAL ACTIVATOR PROTEIN UGA3"/>
    <property type="match status" value="1"/>
</dbReference>